<accession>A0A226D002</accession>
<dbReference type="Proteomes" id="UP000198287">
    <property type="component" value="Unassembled WGS sequence"/>
</dbReference>
<dbReference type="EMBL" id="LNIX01000055">
    <property type="protein sequence ID" value="OXA37616.1"/>
    <property type="molecule type" value="Genomic_DNA"/>
</dbReference>
<protein>
    <submittedName>
        <fullName evidence="1">Protein pim1</fullName>
    </submittedName>
</protein>
<evidence type="ECO:0000313" key="2">
    <source>
        <dbReference type="Proteomes" id="UP000198287"/>
    </source>
</evidence>
<dbReference type="OrthoDB" id="10256179at2759"/>
<sequence>MESSASSLDVISRDKLTIFEIFLHIGPEGEEILKTAKLVHVVDRWQAFVVTIADETYSFIRTPFVDSGVCKIAKIPQLFGVRIKDFVVVLIELAVTEDGSLYSWILHDPDVLDFDHDSTDFALLGRLKEDADGINWDKSDLILTPHRVLGSLTGKKVRQVALSCERIVVLTMGGDVYEWVVSMGTGQQNAAKSGRGYRTI</sequence>
<dbReference type="SUPFAM" id="SSF50985">
    <property type="entry name" value="RCC1/BLIP-II"/>
    <property type="match status" value="1"/>
</dbReference>
<dbReference type="InterPro" id="IPR009091">
    <property type="entry name" value="RCC1/BLIP-II"/>
</dbReference>
<evidence type="ECO:0000313" key="1">
    <source>
        <dbReference type="EMBL" id="OXA37616.1"/>
    </source>
</evidence>
<organism evidence="1 2">
    <name type="scientific">Folsomia candida</name>
    <name type="common">Springtail</name>
    <dbReference type="NCBI Taxonomy" id="158441"/>
    <lineage>
        <taxon>Eukaryota</taxon>
        <taxon>Metazoa</taxon>
        <taxon>Ecdysozoa</taxon>
        <taxon>Arthropoda</taxon>
        <taxon>Hexapoda</taxon>
        <taxon>Collembola</taxon>
        <taxon>Entomobryomorpha</taxon>
        <taxon>Isotomoidea</taxon>
        <taxon>Isotomidae</taxon>
        <taxon>Proisotominae</taxon>
        <taxon>Folsomia</taxon>
    </lineage>
</organism>
<dbReference type="Gene3D" id="2.130.10.30">
    <property type="entry name" value="Regulator of chromosome condensation 1/beta-lactamase-inhibitor protein II"/>
    <property type="match status" value="1"/>
</dbReference>
<comment type="caution">
    <text evidence="1">The sequence shown here is derived from an EMBL/GenBank/DDBJ whole genome shotgun (WGS) entry which is preliminary data.</text>
</comment>
<name>A0A226D002_FOLCA</name>
<reference evidence="1 2" key="1">
    <citation type="submission" date="2015-12" db="EMBL/GenBank/DDBJ databases">
        <title>The genome of Folsomia candida.</title>
        <authorList>
            <person name="Faddeeva A."/>
            <person name="Derks M.F."/>
            <person name="Anvar Y."/>
            <person name="Smit S."/>
            <person name="Van Straalen N."/>
            <person name="Roelofs D."/>
        </authorList>
    </citation>
    <scope>NUCLEOTIDE SEQUENCE [LARGE SCALE GENOMIC DNA]</scope>
    <source>
        <strain evidence="1 2">VU population</strain>
        <tissue evidence="1">Whole body</tissue>
    </source>
</reference>
<dbReference type="AlphaFoldDB" id="A0A226D002"/>
<keyword evidence="2" id="KW-1185">Reference proteome</keyword>
<proteinExistence type="predicted"/>
<gene>
    <name evidence="1" type="ORF">Fcan01_27627</name>
</gene>